<feature type="region of interest" description="Disordered" evidence="1">
    <location>
        <begin position="209"/>
        <end position="235"/>
    </location>
</feature>
<feature type="compositionally biased region" description="Basic and acidic residues" evidence="1">
    <location>
        <begin position="209"/>
        <end position="220"/>
    </location>
</feature>
<dbReference type="EMBL" id="DS028101">
    <property type="protein sequence ID" value="KMP10256.1"/>
    <property type="molecule type" value="Genomic_DNA"/>
</dbReference>
<dbReference type="Proteomes" id="UP000054565">
    <property type="component" value="Unassembled WGS sequence"/>
</dbReference>
<dbReference type="AlphaFoldDB" id="A0A0J6YNK7"/>
<evidence type="ECO:0000313" key="3">
    <source>
        <dbReference type="Proteomes" id="UP000054565"/>
    </source>
</evidence>
<name>A0A0J6YNK7_COCIT</name>
<reference evidence="3" key="1">
    <citation type="journal article" date="2010" name="Genome Res.">
        <title>Population genomic sequencing of Coccidioides fungi reveals recent hybridization and transposon control.</title>
        <authorList>
            <person name="Neafsey D.E."/>
            <person name="Barker B.M."/>
            <person name="Sharpton T.J."/>
            <person name="Stajich J.E."/>
            <person name="Park D.J."/>
            <person name="Whiston E."/>
            <person name="Hung C.-Y."/>
            <person name="McMahan C."/>
            <person name="White J."/>
            <person name="Sykes S."/>
            <person name="Heiman D."/>
            <person name="Young S."/>
            <person name="Zeng Q."/>
            <person name="Abouelleil A."/>
            <person name="Aftuck L."/>
            <person name="Bessette D."/>
            <person name="Brown A."/>
            <person name="FitzGerald M."/>
            <person name="Lui A."/>
            <person name="Macdonald J.P."/>
            <person name="Priest M."/>
            <person name="Orbach M.J."/>
            <person name="Galgiani J.N."/>
            <person name="Kirkland T.N."/>
            <person name="Cole G.T."/>
            <person name="Birren B.W."/>
            <person name="Henn M.R."/>
            <person name="Taylor J.W."/>
            <person name="Rounsley S.D."/>
        </authorList>
    </citation>
    <scope>NUCLEOTIDE SEQUENCE [LARGE SCALE GENOMIC DNA]</scope>
    <source>
        <strain evidence="3">RMSCC 2394</strain>
    </source>
</reference>
<feature type="region of interest" description="Disordered" evidence="1">
    <location>
        <begin position="16"/>
        <end position="70"/>
    </location>
</feature>
<accession>A0A0J6YNK7</accession>
<protein>
    <submittedName>
        <fullName evidence="2">Uncharacterized protein</fullName>
    </submittedName>
</protein>
<organism evidence="2 3">
    <name type="scientific">Coccidioides immitis RMSCC 2394</name>
    <dbReference type="NCBI Taxonomy" id="404692"/>
    <lineage>
        <taxon>Eukaryota</taxon>
        <taxon>Fungi</taxon>
        <taxon>Dikarya</taxon>
        <taxon>Ascomycota</taxon>
        <taxon>Pezizomycotina</taxon>
        <taxon>Eurotiomycetes</taxon>
        <taxon>Eurotiomycetidae</taxon>
        <taxon>Onygenales</taxon>
        <taxon>Onygenaceae</taxon>
        <taxon>Coccidioides</taxon>
    </lineage>
</organism>
<sequence length="235" mass="26570">MPQKKKGGHHCIYHQLPQKRAHDPMSKTSQHLHATGQGMRNLRHRASDGRKKGGRRSREKQRQEVTRASRRLSGIQTKSVVYHDVSGSLCRNWAGAGTDLGFVEGGLICNGKSRYCIKMFWWMVFGPGLLSEQEKTSLLSVFVHGDVYRSKPIRLLTYSHGRAHKQSQCLRRKSQEKLMEERTRNGDMFTTPNAGLFSVDASFMIRASDASRADSPRPERLGSGAEQADVNIKHR</sequence>
<gene>
    <name evidence="2" type="ORF">CIRG_09937</name>
</gene>
<evidence type="ECO:0000313" key="2">
    <source>
        <dbReference type="EMBL" id="KMP10256.1"/>
    </source>
</evidence>
<evidence type="ECO:0000256" key="1">
    <source>
        <dbReference type="SAM" id="MobiDB-lite"/>
    </source>
</evidence>
<proteinExistence type="predicted"/>